<evidence type="ECO:0000313" key="2">
    <source>
        <dbReference type="Proteomes" id="UP000236319"/>
    </source>
</evidence>
<dbReference type="EMBL" id="BDSA01000003">
    <property type="protein sequence ID" value="GBE61855.1"/>
    <property type="molecule type" value="Genomic_DNA"/>
</dbReference>
<protein>
    <submittedName>
        <fullName evidence="1">Uncharacterized protein</fullName>
    </submittedName>
</protein>
<dbReference type="GeneID" id="39875625"/>
<dbReference type="RefSeq" id="XP_028868098.1">
    <property type="nucleotide sequence ID" value="XM_029012265.1"/>
</dbReference>
<organism evidence="1 2">
    <name type="scientific">Babesia ovata</name>
    <dbReference type="NCBI Taxonomy" id="189622"/>
    <lineage>
        <taxon>Eukaryota</taxon>
        <taxon>Sar</taxon>
        <taxon>Alveolata</taxon>
        <taxon>Apicomplexa</taxon>
        <taxon>Aconoidasida</taxon>
        <taxon>Piroplasmida</taxon>
        <taxon>Babesiidae</taxon>
        <taxon>Babesia</taxon>
    </lineage>
</organism>
<reference evidence="1 2" key="1">
    <citation type="journal article" date="2017" name="BMC Genomics">
        <title>Whole-genome assembly of Babesia ovata and comparative genomics between closely related pathogens.</title>
        <authorList>
            <person name="Yamagishi J."/>
            <person name="Asada M."/>
            <person name="Hakimi H."/>
            <person name="Tanaka T.Q."/>
            <person name="Sugimoto C."/>
            <person name="Kawazu S."/>
        </authorList>
    </citation>
    <scope>NUCLEOTIDE SEQUENCE [LARGE SCALE GENOMIC DNA]</scope>
    <source>
        <strain evidence="1 2">Miyake</strain>
    </source>
</reference>
<dbReference type="VEuPathDB" id="PiroplasmaDB:BOVATA_033480"/>
<proteinExistence type="predicted"/>
<comment type="caution">
    <text evidence="1">The sequence shown here is derived from an EMBL/GenBank/DDBJ whole genome shotgun (WGS) entry which is preliminary data.</text>
</comment>
<gene>
    <name evidence="1" type="ORF">BOVATA_033480</name>
</gene>
<evidence type="ECO:0000313" key="1">
    <source>
        <dbReference type="EMBL" id="GBE61855.1"/>
    </source>
</evidence>
<dbReference type="Proteomes" id="UP000236319">
    <property type="component" value="Unassembled WGS sequence"/>
</dbReference>
<accession>A0A2H6KFT4</accession>
<name>A0A2H6KFT4_9APIC</name>
<keyword evidence="2" id="KW-1185">Reference proteome</keyword>
<dbReference type="AlphaFoldDB" id="A0A2H6KFT4"/>
<sequence>MHVAPCHLRGENCKYPAYGLPDLAFVVVQMRFEEGDVLVRHGLGEPAAPPEERVHRSLLDDVVVVGEQRHMRIHEVGGHFLLAEDLVDLVEPLGQRLAHPPRAVGGGRLHHRVAERRILLRSAALCKRQAGPNAVCAHLILVVDGHVFEHEPEHRHCVVHVHDREHCFEVARHLQPHYQHVVLPQLLVALPEFLLLLFGGVQVHQRD</sequence>